<keyword evidence="7" id="KW-1185">Reference proteome</keyword>
<dbReference type="SUPFAM" id="SSF56059">
    <property type="entry name" value="Glutathione synthetase ATP-binding domain-like"/>
    <property type="match status" value="1"/>
</dbReference>
<dbReference type="PANTHER" id="PTHR43585">
    <property type="entry name" value="FUMIPYRROLE BIOSYNTHESIS PROTEIN C"/>
    <property type="match status" value="1"/>
</dbReference>
<protein>
    <submittedName>
        <fullName evidence="6">ATP-grasp domain-containing protein</fullName>
    </submittedName>
</protein>
<dbReference type="PANTHER" id="PTHR43585:SF2">
    <property type="entry name" value="ATP-GRASP ENZYME FSQD"/>
    <property type="match status" value="1"/>
</dbReference>
<dbReference type="Gene3D" id="3.30.470.20">
    <property type="entry name" value="ATP-grasp fold, B domain"/>
    <property type="match status" value="1"/>
</dbReference>
<dbReference type="PROSITE" id="PS00867">
    <property type="entry name" value="CPSASE_2"/>
    <property type="match status" value="1"/>
</dbReference>
<dbReference type="EMBL" id="JBHUJD010000002">
    <property type="protein sequence ID" value="MFD2309247.1"/>
    <property type="molecule type" value="Genomic_DNA"/>
</dbReference>
<gene>
    <name evidence="6" type="ORF">ACFSKX_02365</name>
</gene>
<dbReference type="PROSITE" id="PS50975">
    <property type="entry name" value="ATP_GRASP"/>
    <property type="match status" value="1"/>
</dbReference>
<keyword evidence="1" id="KW-0436">Ligase</keyword>
<reference evidence="7" key="1">
    <citation type="journal article" date="2019" name="Int. J. Syst. Evol. Microbiol.">
        <title>The Global Catalogue of Microorganisms (GCM) 10K type strain sequencing project: providing services to taxonomists for standard genome sequencing and annotation.</title>
        <authorList>
            <consortium name="The Broad Institute Genomics Platform"/>
            <consortium name="The Broad Institute Genome Sequencing Center for Infectious Disease"/>
            <person name="Wu L."/>
            <person name="Ma J."/>
        </authorList>
    </citation>
    <scope>NUCLEOTIDE SEQUENCE [LARGE SCALE GENOMIC DNA]</scope>
    <source>
        <strain evidence="7">KCTC 12848</strain>
    </source>
</reference>
<name>A0ABW5E7F5_9GAMM</name>
<comment type="caution">
    <text evidence="6">The sequence shown here is derived from an EMBL/GenBank/DDBJ whole genome shotgun (WGS) entry which is preliminary data.</text>
</comment>
<evidence type="ECO:0000256" key="4">
    <source>
        <dbReference type="PROSITE-ProRule" id="PRU00409"/>
    </source>
</evidence>
<dbReference type="Pfam" id="PF13535">
    <property type="entry name" value="ATP-grasp_4"/>
    <property type="match status" value="1"/>
</dbReference>
<accession>A0ABW5E7F5</accession>
<evidence type="ECO:0000256" key="1">
    <source>
        <dbReference type="ARBA" id="ARBA00022598"/>
    </source>
</evidence>
<proteinExistence type="predicted"/>
<dbReference type="InterPro" id="IPR052032">
    <property type="entry name" value="ATP-dep_AA_Ligase"/>
</dbReference>
<evidence type="ECO:0000313" key="7">
    <source>
        <dbReference type="Proteomes" id="UP001597425"/>
    </source>
</evidence>
<evidence type="ECO:0000256" key="2">
    <source>
        <dbReference type="ARBA" id="ARBA00022741"/>
    </source>
</evidence>
<dbReference type="InterPro" id="IPR011761">
    <property type="entry name" value="ATP-grasp"/>
</dbReference>
<dbReference type="Proteomes" id="UP001597425">
    <property type="component" value="Unassembled WGS sequence"/>
</dbReference>
<keyword evidence="3 4" id="KW-0067">ATP-binding</keyword>
<evidence type="ECO:0000256" key="3">
    <source>
        <dbReference type="ARBA" id="ARBA00022840"/>
    </source>
</evidence>
<feature type="domain" description="ATP-grasp" evidence="5">
    <location>
        <begin position="109"/>
        <end position="324"/>
    </location>
</feature>
<evidence type="ECO:0000259" key="5">
    <source>
        <dbReference type="PROSITE" id="PS50975"/>
    </source>
</evidence>
<sequence>MTAHVFVIGLDHFHLRQLRTIRNAGDYRFHGLLPYDMVVNPETYPIGEMIEQGRRELSAAGVPVEAVIGHWDFPTTALLAVFRRDLRLPGPGLAATLIADHKYWSRLRHREVIPESVPRFQSLDPFDPEAEHRVELDFPFWIKPVIGFSSQMVYRVADAAELHRALSGIRRGIGRFGEPFARLMELARIPADIPAEIEANHCVLEKPIDGWQCTQEGYIQHGEVVVYGTVDSVREGPLDSSLSRYEFPSRLPEAVRARMVAITERAIPALDLDDTPFNVEYFWDRDSDRIGLLEVNARISKSHCPLFADLAGASHHEVAVDVALGRRPDFPRWEGEHRVAIKFMLRRFEDGIVTRVPGEAELRALEAEFPGTRIQVEVKVGDRLSELRGHEVYSYEVAVIFMGGRDHGELERRYRALVEKLPLEIDKEGLEA</sequence>
<dbReference type="InterPro" id="IPR005479">
    <property type="entry name" value="CPAse_ATP-bd"/>
</dbReference>
<dbReference type="RefSeq" id="WP_265720592.1">
    <property type="nucleotide sequence ID" value="NZ_JAPIVK010000004.1"/>
</dbReference>
<evidence type="ECO:0000313" key="6">
    <source>
        <dbReference type="EMBL" id="MFD2309247.1"/>
    </source>
</evidence>
<keyword evidence="2 4" id="KW-0547">Nucleotide-binding</keyword>
<organism evidence="6 7">
    <name type="scientific">Microbulbifer halophilus</name>
    <dbReference type="NCBI Taxonomy" id="453963"/>
    <lineage>
        <taxon>Bacteria</taxon>
        <taxon>Pseudomonadati</taxon>
        <taxon>Pseudomonadota</taxon>
        <taxon>Gammaproteobacteria</taxon>
        <taxon>Cellvibrionales</taxon>
        <taxon>Microbulbiferaceae</taxon>
        <taxon>Microbulbifer</taxon>
    </lineage>
</organism>